<evidence type="ECO:0000256" key="13">
    <source>
        <dbReference type="PIRSR" id="PIRSR006769-1"/>
    </source>
</evidence>
<dbReference type="InterPro" id="IPR002125">
    <property type="entry name" value="CMP_dCMP_dom"/>
</dbReference>
<keyword evidence="8 12" id="KW-0862">Zinc</keyword>
<evidence type="ECO:0000256" key="3">
    <source>
        <dbReference type="ARBA" id="ARBA00004910"/>
    </source>
</evidence>
<evidence type="ECO:0000256" key="9">
    <source>
        <dbReference type="ARBA" id="ARBA00022857"/>
    </source>
</evidence>
<comment type="caution">
    <text evidence="17">The sequence shown here is derived from an EMBL/GenBank/DDBJ whole genome shotgun (WGS) entry which is preliminary data.</text>
</comment>
<dbReference type="EC" id="1.1.1.193" evidence="12"/>
<evidence type="ECO:0000256" key="11">
    <source>
        <dbReference type="ARBA" id="ARBA00023268"/>
    </source>
</evidence>
<evidence type="ECO:0000256" key="4">
    <source>
        <dbReference type="ARBA" id="ARBA00005259"/>
    </source>
</evidence>
<dbReference type="PROSITE" id="PS51747">
    <property type="entry name" value="CYT_DCMP_DEAMINASES_2"/>
    <property type="match status" value="1"/>
</dbReference>
<evidence type="ECO:0000313" key="17">
    <source>
        <dbReference type="EMBL" id="OPZ93520.1"/>
    </source>
</evidence>
<feature type="binding site" evidence="14">
    <location>
        <position position="210"/>
    </location>
    <ligand>
        <name>substrate</name>
    </ligand>
</feature>
<feature type="binding site" evidence="14">
    <location>
        <position position="206"/>
    </location>
    <ligand>
        <name>substrate</name>
    </ligand>
</feature>
<comment type="pathway">
    <text evidence="2 12">Cofactor biosynthesis; riboflavin biosynthesis; 5-amino-6-(D-ribitylamino)uracil from GTP: step 2/4.</text>
</comment>
<feature type="binding site" evidence="14">
    <location>
        <position position="232"/>
    </location>
    <ligand>
        <name>NADP(+)</name>
        <dbReference type="ChEBI" id="CHEBI:58349"/>
    </ligand>
</feature>
<dbReference type="EC" id="3.5.4.26" evidence="12"/>
<dbReference type="GO" id="GO:0008703">
    <property type="term" value="F:5-amino-6-(5-phosphoribosylamino)uracil reductase activity"/>
    <property type="evidence" value="ECO:0007669"/>
    <property type="project" value="UniProtKB-EC"/>
</dbReference>
<feature type="binding site" evidence="14">
    <location>
        <position position="190"/>
    </location>
    <ligand>
        <name>substrate</name>
    </ligand>
</feature>
<dbReference type="UniPathway" id="UPA00275">
    <property type="reaction ID" value="UER00401"/>
</dbReference>
<dbReference type="PANTHER" id="PTHR38011">
    <property type="entry name" value="DIHYDROFOLATE REDUCTASE FAMILY PROTEIN (AFU_ORTHOLOGUE AFUA_8G06820)"/>
    <property type="match status" value="1"/>
</dbReference>
<evidence type="ECO:0000256" key="8">
    <source>
        <dbReference type="ARBA" id="ARBA00022833"/>
    </source>
</evidence>
<sequence length="372" mass="39628">MAEPNERDRYLKQALRLARRGSGLVSPNPMVGAVLVRGGRVVGAGWHRFYGGAHAEVEALRQAGARAAGATLYVNLEPCDHTGKTPPCTEAIIAAGVKRVTAAMADPNPLVSGRGFRRLRGAGLEVEEAGGAAAAAAAVLNSAYLVRIAERRPFLALKIAQSLDGRIADAAGRSKWITGPEARAYTRRLRFEYDAILVGINTVLEDDPGLDYQPPARPPAAEKTYWKIILDSRARLPLTARCLKRGRVAVAVGRTADPDRVKRLEAAGALVLAGAGERPDLPEVMKKLYKLNIGSVLVEGGAEVFGACLDAGLTDRVYLCLALILLGGRTARPAVLGSGRRLANPARFRLTGTRRLAEDRLLVLDRADGPGT</sequence>
<feature type="binding site" evidence="14">
    <location>
        <position position="176"/>
    </location>
    <ligand>
        <name>NADP(+)</name>
        <dbReference type="ChEBI" id="CHEBI:58349"/>
    </ligand>
</feature>
<evidence type="ECO:0000256" key="15">
    <source>
        <dbReference type="PIRSR" id="PIRSR006769-3"/>
    </source>
</evidence>
<dbReference type="PROSITE" id="PS00903">
    <property type="entry name" value="CYT_DCMP_DEAMINASES_1"/>
    <property type="match status" value="1"/>
</dbReference>
<feature type="binding site" evidence="15">
    <location>
        <position position="54"/>
    </location>
    <ligand>
        <name>Zn(2+)</name>
        <dbReference type="ChEBI" id="CHEBI:29105"/>
        <note>catalytic</note>
    </ligand>
</feature>
<feature type="binding site" evidence="14">
    <location>
        <begin position="301"/>
        <end position="307"/>
    </location>
    <ligand>
        <name>NADP(+)</name>
        <dbReference type="ChEBI" id="CHEBI:58349"/>
    </ligand>
</feature>
<dbReference type="AlphaFoldDB" id="A0A1V5MKS0"/>
<dbReference type="InterPro" id="IPR004794">
    <property type="entry name" value="Eubact_RibD"/>
</dbReference>
<evidence type="ECO:0000313" key="18">
    <source>
        <dbReference type="Proteomes" id="UP000485484"/>
    </source>
</evidence>
<dbReference type="NCBIfam" id="TIGR00326">
    <property type="entry name" value="eubact_ribD"/>
    <property type="match status" value="1"/>
</dbReference>
<comment type="catalytic activity">
    <reaction evidence="12">
        <text>5-amino-6-(5-phospho-D-ribitylamino)uracil + NADP(+) = 5-amino-6-(5-phospho-D-ribosylamino)uracil + NADPH + H(+)</text>
        <dbReference type="Rhea" id="RHEA:17845"/>
        <dbReference type="ChEBI" id="CHEBI:15378"/>
        <dbReference type="ChEBI" id="CHEBI:57783"/>
        <dbReference type="ChEBI" id="CHEBI:58349"/>
        <dbReference type="ChEBI" id="CHEBI:58421"/>
        <dbReference type="ChEBI" id="CHEBI:58453"/>
        <dbReference type="EC" id="1.1.1.193"/>
    </reaction>
</comment>
<dbReference type="GO" id="GO:0009231">
    <property type="term" value="P:riboflavin biosynthetic process"/>
    <property type="evidence" value="ECO:0007669"/>
    <property type="project" value="UniProtKB-UniPathway"/>
</dbReference>
<dbReference type="SUPFAM" id="SSF53927">
    <property type="entry name" value="Cytidine deaminase-like"/>
    <property type="match status" value="1"/>
</dbReference>
<keyword evidence="9 12" id="KW-0521">NADP</keyword>
<evidence type="ECO:0000259" key="16">
    <source>
        <dbReference type="PROSITE" id="PS51747"/>
    </source>
</evidence>
<dbReference type="GO" id="GO:0008270">
    <property type="term" value="F:zinc ion binding"/>
    <property type="evidence" value="ECO:0007669"/>
    <property type="project" value="InterPro"/>
</dbReference>
<evidence type="ECO:0000256" key="6">
    <source>
        <dbReference type="ARBA" id="ARBA00022619"/>
    </source>
</evidence>
<keyword evidence="7 12" id="KW-0479">Metal-binding</keyword>
<reference evidence="17 18" key="1">
    <citation type="submission" date="2017-02" db="EMBL/GenBank/DDBJ databases">
        <title>Delving into the versatile metabolic prowess of the omnipresent phylum Bacteroidetes.</title>
        <authorList>
            <person name="Nobu M.K."/>
            <person name="Mei R."/>
            <person name="Narihiro T."/>
            <person name="Kuroda K."/>
            <person name="Liu W.-T."/>
        </authorList>
    </citation>
    <scope>NUCLEOTIDE SEQUENCE [LARGE SCALE GENOMIC DNA]</scope>
    <source>
        <strain evidence="17">ADurb.Bin417</strain>
    </source>
</reference>
<protein>
    <recommendedName>
        <fullName evidence="12">Riboflavin biosynthesis protein RibD</fullName>
    </recommendedName>
    <domain>
        <recommendedName>
            <fullName evidence="12">Diaminohydroxyphosphoribosylaminopyrimidine deaminase</fullName>
            <shortName evidence="12">DRAP deaminase</shortName>
            <ecNumber evidence="12">3.5.4.26</ecNumber>
        </recommendedName>
        <alternativeName>
            <fullName evidence="12">Riboflavin-specific deaminase</fullName>
        </alternativeName>
    </domain>
    <domain>
        <recommendedName>
            <fullName evidence="12">5-amino-6-(5-phosphoribosylamino)uracil reductase</fullName>
            <ecNumber evidence="12">1.1.1.193</ecNumber>
        </recommendedName>
        <alternativeName>
            <fullName evidence="12">HTP reductase</fullName>
        </alternativeName>
    </domain>
</protein>
<dbReference type="PIRSF" id="PIRSF006769">
    <property type="entry name" value="RibD"/>
    <property type="match status" value="1"/>
</dbReference>
<dbReference type="GO" id="GO:0008835">
    <property type="term" value="F:diaminohydroxyphosphoribosylaminopyrimidine deaminase activity"/>
    <property type="evidence" value="ECO:0007669"/>
    <property type="project" value="UniProtKB-EC"/>
</dbReference>
<organism evidence="17 18">
    <name type="scientific">candidate division TA06 bacterium ADurb.Bin417</name>
    <dbReference type="NCBI Taxonomy" id="1852828"/>
    <lineage>
        <taxon>Bacteria</taxon>
        <taxon>Bacteria division TA06</taxon>
    </lineage>
</organism>
<feature type="binding site" evidence="14">
    <location>
        <position position="299"/>
    </location>
    <ligand>
        <name>substrate</name>
    </ligand>
</feature>
<gene>
    <name evidence="17" type="primary">ribD</name>
    <name evidence="17" type="ORF">BWY73_00272</name>
</gene>
<evidence type="ECO:0000256" key="1">
    <source>
        <dbReference type="ARBA" id="ARBA00002151"/>
    </source>
</evidence>
<name>A0A1V5MKS0_UNCT6</name>
<keyword evidence="10 12" id="KW-0560">Oxidoreductase</keyword>
<evidence type="ECO:0000256" key="7">
    <source>
        <dbReference type="ARBA" id="ARBA00022723"/>
    </source>
</evidence>
<dbReference type="InterPro" id="IPR011549">
    <property type="entry name" value="RibD_C"/>
</dbReference>
<dbReference type="InterPro" id="IPR016193">
    <property type="entry name" value="Cytidine_deaminase-like"/>
</dbReference>
<dbReference type="SUPFAM" id="SSF53597">
    <property type="entry name" value="Dihydrofolate reductase-like"/>
    <property type="match status" value="1"/>
</dbReference>
<dbReference type="PANTHER" id="PTHR38011:SF7">
    <property type="entry name" value="2,5-DIAMINO-6-RIBOSYLAMINO-4(3H)-PYRIMIDINONE 5'-PHOSPHATE REDUCTASE"/>
    <property type="match status" value="1"/>
</dbReference>
<dbReference type="InterPro" id="IPR050765">
    <property type="entry name" value="Riboflavin_Biosynth_HTPR"/>
</dbReference>
<comment type="similarity">
    <text evidence="5 12">In the C-terminal section; belongs to the HTP reductase family.</text>
</comment>
<accession>A0A1V5MKS0</accession>
<feature type="binding site" evidence="14">
    <location>
        <position position="160"/>
    </location>
    <ligand>
        <name>NADP(+)</name>
        <dbReference type="ChEBI" id="CHEBI:58349"/>
    </ligand>
</feature>
<dbReference type="InterPro" id="IPR024072">
    <property type="entry name" value="DHFR-like_dom_sf"/>
</dbReference>
<feature type="active site" description="Proton donor" evidence="13">
    <location>
        <position position="56"/>
    </location>
</feature>
<evidence type="ECO:0000256" key="14">
    <source>
        <dbReference type="PIRSR" id="PIRSR006769-2"/>
    </source>
</evidence>
<dbReference type="InterPro" id="IPR002734">
    <property type="entry name" value="RibDG_C"/>
</dbReference>
<dbReference type="EMBL" id="MWAK01000020">
    <property type="protein sequence ID" value="OPZ93520.1"/>
    <property type="molecule type" value="Genomic_DNA"/>
</dbReference>
<proteinExistence type="inferred from homology"/>
<dbReference type="NCBIfam" id="TIGR00227">
    <property type="entry name" value="ribD_Cterm"/>
    <property type="match status" value="1"/>
</dbReference>
<dbReference type="InterPro" id="IPR016192">
    <property type="entry name" value="APOBEC/CMP_deaminase_Zn-bd"/>
</dbReference>
<evidence type="ECO:0000256" key="5">
    <source>
        <dbReference type="ARBA" id="ARBA00007417"/>
    </source>
</evidence>
<dbReference type="CDD" id="cd01284">
    <property type="entry name" value="Riboflavin_deaminase-reductase"/>
    <property type="match status" value="1"/>
</dbReference>
<feature type="binding site" evidence="14">
    <location>
        <position position="217"/>
    </location>
    <ligand>
        <name>substrate</name>
    </ligand>
</feature>
<comment type="pathway">
    <text evidence="3 12">Cofactor biosynthesis; riboflavin biosynthesis; 5-amino-6-(D-ribitylamino)uracil from GTP: step 3/4.</text>
</comment>
<dbReference type="Proteomes" id="UP000485484">
    <property type="component" value="Unassembled WGS sequence"/>
</dbReference>
<keyword evidence="12" id="KW-0378">Hydrolase</keyword>
<dbReference type="Gene3D" id="3.40.140.10">
    <property type="entry name" value="Cytidine Deaminase, domain 2"/>
    <property type="match status" value="1"/>
</dbReference>
<feature type="binding site" evidence="14">
    <location>
        <position position="202"/>
    </location>
    <ligand>
        <name>NADP(+)</name>
        <dbReference type="ChEBI" id="CHEBI:58349"/>
    </ligand>
</feature>
<dbReference type="Gene3D" id="3.40.430.10">
    <property type="entry name" value="Dihydrofolate Reductase, subunit A"/>
    <property type="match status" value="1"/>
</dbReference>
<feature type="binding site" evidence="14">
    <location>
        <position position="174"/>
    </location>
    <ligand>
        <name>substrate</name>
    </ligand>
</feature>
<dbReference type="GO" id="GO:0050661">
    <property type="term" value="F:NADP binding"/>
    <property type="evidence" value="ECO:0007669"/>
    <property type="project" value="InterPro"/>
</dbReference>
<comment type="cofactor">
    <cofactor evidence="12 15">
        <name>Zn(2+)</name>
        <dbReference type="ChEBI" id="CHEBI:29105"/>
    </cofactor>
    <text evidence="12 15">Binds 1 zinc ion.</text>
</comment>
<feature type="binding site" evidence="15">
    <location>
        <position position="79"/>
    </location>
    <ligand>
        <name>Zn(2+)</name>
        <dbReference type="ChEBI" id="CHEBI:29105"/>
        <note>catalytic</note>
    </ligand>
</feature>
<dbReference type="Pfam" id="PF00383">
    <property type="entry name" value="dCMP_cyt_deam_1"/>
    <property type="match status" value="1"/>
</dbReference>
<keyword evidence="6 12" id="KW-0686">Riboflavin biosynthesis</keyword>
<feature type="binding site" evidence="15">
    <location>
        <position position="88"/>
    </location>
    <ligand>
        <name>Zn(2+)</name>
        <dbReference type="ChEBI" id="CHEBI:29105"/>
        <note>catalytic</note>
    </ligand>
</feature>
<comment type="similarity">
    <text evidence="4 12">In the N-terminal section; belongs to the cytidine and deoxycytidylate deaminase family.</text>
</comment>
<feature type="domain" description="CMP/dCMP-type deaminase" evidence="16">
    <location>
        <begin position="5"/>
        <end position="127"/>
    </location>
</feature>
<dbReference type="Pfam" id="PF01872">
    <property type="entry name" value="RibD_C"/>
    <property type="match status" value="1"/>
</dbReference>
<comment type="function">
    <text evidence="1 12">Converts 2,5-diamino-6-(ribosylamino)-4(3h)-pyrimidinone 5'-phosphate into 5-amino-6-(ribosylamino)-2,4(1h,3h)-pyrimidinedione 5'-phosphate.</text>
</comment>
<evidence type="ECO:0000256" key="12">
    <source>
        <dbReference type="PIRNR" id="PIRNR006769"/>
    </source>
</evidence>
<keyword evidence="11" id="KW-0511">Multifunctional enzyme</keyword>
<comment type="catalytic activity">
    <reaction evidence="12">
        <text>2,5-diamino-6-hydroxy-4-(5-phosphoribosylamino)-pyrimidine + H2O + H(+) = 5-amino-6-(5-phospho-D-ribosylamino)uracil + NH4(+)</text>
        <dbReference type="Rhea" id="RHEA:21868"/>
        <dbReference type="ChEBI" id="CHEBI:15377"/>
        <dbReference type="ChEBI" id="CHEBI:15378"/>
        <dbReference type="ChEBI" id="CHEBI:28938"/>
        <dbReference type="ChEBI" id="CHEBI:58453"/>
        <dbReference type="ChEBI" id="CHEBI:58614"/>
        <dbReference type="EC" id="3.5.4.26"/>
    </reaction>
</comment>
<evidence type="ECO:0000256" key="2">
    <source>
        <dbReference type="ARBA" id="ARBA00004882"/>
    </source>
</evidence>
<evidence type="ECO:0000256" key="10">
    <source>
        <dbReference type="ARBA" id="ARBA00023002"/>
    </source>
</evidence>